<protein>
    <submittedName>
        <fullName evidence="2">NOD3 protein</fullName>
    </submittedName>
</protein>
<dbReference type="SUPFAM" id="SSF52047">
    <property type="entry name" value="RNI-like"/>
    <property type="match status" value="1"/>
</dbReference>
<accession>A0ABQ8UDH9</accession>
<dbReference type="InterPro" id="IPR001611">
    <property type="entry name" value="Leu-rich_rpt"/>
</dbReference>
<sequence length="452" mass="49257">MAFCCCFSRRRGVRDEDDRIQDSRSPLLSDVQGPSRMTEPAPYQTSTHDQKPARVPTPPQNAGGSTCRPPSIASPISEEVPLVMTNEERRLVSWIQQFHDAEMNLDGFTFSDDGMAAIGGALRALQKPPETLNMTHTLMGYRGAAALGDCLRYDTGLKTLILNGARMGEGGAVFLAKSLRQNASLRKVRSHPPGVLPLPGGKQRPFVVPKSMFMDPPAVPLLDLRLSQIGPEAARALADALRGNAGLQVTTLHPQPVFLPVPDFTRWSEGFGETSRARTISNLYPERPRDRIFCHQCRFSGGRSGWILFSGWLFLLLSDNRIADSGALAMAEGLEANSTLRELWLDGAQITDASAGILARALAVNNALRELVLDGNQIGDEGAVAFGRLLAHNGILRNLWLCRNQIGDEGATALADGLKINTTMTQLHLHEGNRLSGRCSSALFQQDAQRIF</sequence>
<evidence type="ECO:0000313" key="3">
    <source>
        <dbReference type="Proteomes" id="UP001141327"/>
    </source>
</evidence>
<reference evidence="2" key="1">
    <citation type="journal article" date="2022" name="bioRxiv">
        <title>Genomics of Preaxostyla Flagellates Illuminates Evolutionary Transitions and the Path Towards Mitochondrial Loss.</title>
        <authorList>
            <person name="Novak L.V.F."/>
            <person name="Treitli S.C."/>
            <person name="Pyrih J."/>
            <person name="Halakuc P."/>
            <person name="Pipaliya S.V."/>
            <person name="Vacek V."/>
            <person name="Brzon O."/>
            <person name="Soukal P."/>
            <person name="Eme L."/>
            <person name="Dacks J.B."/>
            <person name="Karnkowska A."/>
            <person name="Elias M."/>
            <person name="Hampl V."/>
        </authorList>
    </citation>
    <scope>NUCLEOTIDE SEQUENCE</scope>
    <source>
        <strain evidence="2">RCP-MX</strain>
    </source>
</reference>
<name>A0ABQ8UDH9_9EUKA</name>
<dbReference type="SMART" id="SM00368">
    <property type="entry name" value="LRR_RI"/>
    <property type="match status" value="6"/>
</dbReference>
<dbReference type="PANTHER" id="PTHR24114:SF2">
    <property type="entry name" value="F-BOX DOMAIN-CONTAINING PROTEIN-RELATED"/>
    <property type="match status" value="1"/>
</dbReference>
<comment type="caution">
    <text evidence="2">The sequence shown here is derived from an EMBL/GenBank/DDBJ whole genome shotgun (WGS) entry which is preliminary data.</text>
</comment>
<evidence type="ECO:0000256" key="1">
    <source>
        <dbReference type="SAM" id="MobiDB-lite"/>
    </source>
</evidence>
<dbReference type="InterPro" id="IPR052394">
    <property type="entry name" value="LRR-containing"/>
</dbReference>
<dbReference type="Gene3D" id="3.80.10.10">
    <property type="entry name" value="Ribonuclease Inhibitor"/>
    <property type="match status" value="2"/>
</dbReference>
<evidence type="ECO:0000313" key="2">
    <source>
        <dbReference type="EMBL" id="KAJ4457332.1"/>
    </source>
</evidence>
<dbReference type="InterPro" id="IPR032675">
    <property type="entry name" value="LRR_dom_sf"/>
</dbReference>
<dbReference type="EMBL" id="JAPMOS010000049">
    <property type="protein sequence ID" value="KAJ4457332.1"/>
    <property type="molecule type" value="Genomic_DNA"/>
</dbReference>
<dbReference type="PANTHER" id="PTHR24114">
    <property type="entry name" value="LEUCINE RICH REPEAT FAMILY PROTEIN"/>
    <property type="match status" value="1"/>
</dbReference>
<gene>
    <name evidence="2" type="ORF">PAPYR_7257</name>
</gene>
<feature type="region of interest" description="Disordered" evidence="1">
    <location>
        <begin position="15"/>
        <end position="74"/>
    </location>
</feature>
<organism evidence="2 3">
    <name type="scientific">Paratrimastix pyriformis</name>
    <dbReference type="NCBI Taxonomy" id="342808"/>
    <lineage>
        <taxon>Eukaryota</taxon>
        <taxon>Metamonada</taxon>
        <taxon>Preaxostyla</taxon>
        <taxon>Paratrimastigidae</taxon>
        <taxon>Paratrimastix</taxon>
    </lineage>
</organism>
<dbReference type="Proteomes" id="UP001141327">
    <property type="component" value="Unassembled WGS sequence"/>
</dbReference>
<proteinExistence type="predicted"/>
<dbReference type="Pfam" id="PF13516">
    <property type="entry name" value="LRR_6"/>
    <property type="match status" value="3"/>
</dbReference>
<keyword evidence="3" id="KW-1185">Reference proteome</keyword>